<protein>
    <recommendedName>
        <fullName evidence="6">DUF4468 domain-containing protein</fullName>
    </recommendedName>
</protein>
<name>A0ABT8CXK6_9FLAO</name>
<evidence type="ECO:0000313" key="5">
    <source>
        <dbReference type="Proteomes" id="UP001242368"/>
    </source>
</evidence>
<reference evidence="3" key="3">
    <citation type="submission" date="2023-06" db="EMBL/GenBank/DDBJ databases">
        <authorList>
            <person name="Lucena T."/>
            <person name="Sun Q."/>
        </authorList>
    </citation>
    <scope>NUCLEOTIDE SEQUENCE</scope>
    <source>
        <strain evidence="3">CECT 7184</strain>
    </source>
</reference>
<evidence type="ECO:0000256" key="2">
    <source>
        <dbReference type="SAM" id="SignalP"/>
    </source>
</evidence>
<reference evidence="5" key="2">
    <citation type="journal article" date="2019" name="Int. J. Syst. Evol. Microbiol.">
        <title>The Global Catalogue of Microorganisms (GCM) 10K type strain sequencing project: providing services to taxonomists for standard genome sequencing and annotation.</title>
        <authorList>
            <consortium name="The Broad Institute Genomics Platform"/>
            <consortium name="The Broad Institute Genome Sequencing Center for Infectious Disease"/>
            <person name="Wu L."/>
            <person name="Ma J."/>
        </authorList>
    </citation>
    <scope>NUCLEOTIDE SEQUENCE [LARGE SCALE GENOMIC DNA]</scope>
    <source>
        <strain evidence="5">CECT 7184</strain>
    </source>
</reference>
<proteinExistence type="predicted"/>
<evidence type="ECO:0000256" key="1">
    <source>
        <dbReference type="SAM" id="MobiDB-lite"/>
    </source>
</evidence>
<keyword evidence="2" id="KW-0732">Signal</keyword>
<evidence type="ECO:0000313" key="4">
    <source>
        <dbReference type="EMBL" id="MDN3709144.1"/>
    </source>
</evidence>
<accession>A0ABT8CXK6</accession>
<comment type="caution">
    <text evidence="3">The sequence shown here is derived from an EMBL/GenBank/DDBJ whole genome shotgun (WGS) entry which is preliminary data.</text>
</comment>
<evidence type="ECO:0008006" key="6">
    <source>
        <dbReference type="Google" id="ProtNLM"/>
    </source>
</evidence>
<feature type="compositionally biased region" description="Polar residues" evidence="1">
    <location>
        <begin position="209"/>
        <end position="218"/>
    </location>
</feature>
<feature type="compositionally biased region" description="Low complexity" evidence="1">
    <location>
        <begin position="219"/>
        <end position="231"/>
    </location>
</feature>
<sequence length="231" mass="25683">MKTNKLLLMTFLGLGCLCSTGAFSQPTDPGSNKVVKKTFTYEVNAQTSLDELKEIETMLNERYNINAEFTDVSIQNSLIQSVRVEIKNKNQQLSRSIRQNTGAIAPFEIAVTENNGFYSVSINNVKGSDSGMNMFSFSDLMNAPFEAGDTEAISPFQNLNNGFGSDLFESFTTGFGDVFNQMNQMQEEMTEMFKKLENDPEVKKETFTDENGNTTTILSKSSSSSDSRMSK</sequence>
<gene>
    <name evidence="3" type="ORF">QW060_12305</name>
    <name evidence="4" type="ORF">QW060_19035</name>
</gene>
<dbReference type="EMBL" id="JAUFQU010000019">
    <property type="protein sequence ID" value="MDN3709144.1"/>
    <property type="molecule type" value="Genomic_DNA"/>
</dbReference>
<feature type="signal peptide" evidence="2">
    <location>
        <begin position="1"/>
        <end position="24"/>
    </location>
</feature>
<dbReference type="RefSeq" id="WP_290363840.1">
    <property type="nucleotide sequence ID" value="NZ_JAUFQU010000001.1"/>
</dbReference>
<organism evidence="3 5">
    <name type="scientific">Paenimyroides ceti</name>
    <dbReference type="NCBI Taxonomy" id="395087"/>
    <lineage>
        <taxon>Bacteria</taxon>
        <taxon>Pseudomonadati</taxon>
        <taxon>Bacteroidota</taxon>
        <taxon>Flavobacteriia</taxon>
        <taxon>Flavobacteriales</taxon>
        <taxon>Flavobacteriaceae</taxon>
        <taxon>Paenimyroides</taxon>
    </lineage>
</organism>
<dbReference type="Proteomes" id="UP001242368">
    <property type="component" value="Unassembled WGS sequence"/>
</dbReference>
<reference evidence="3" key="1">
    <citation type="journal article" date="2014" name="Int. J. Syst. Evol. Microbiol.">
        <title>Complete genome of a new Firmicutes species belonging to the dominant human colonic microbiota ('Ruminococcus bicirculans') reveals two chromosomes and a selective capacity to utilize plant glucans.</title>
        <authorList>
            <consortium name="NISC Comparative Sequencing Program"/>
            <person name="Wegmann U."/>
            <person name="Louis P."/>
            <person name="Goesmann A."/>
            <person name="Henrissat B."/>
            <person name="Duncan S.H."/>
            <person name="Flint H.J."/>
        </authorList>
    </citation>
    <scope>NUCLEOTIDE SEQUENCE</scope>
    <source>
        <strain evidence="3">CECT 7184</strain>
    </source>
</reference>
<dbReference type="PROSITE" id="PS51257">
    <property type="entry name" value="PROKAR_LIPOPROTEIN"/>
    <property type="match status" value="1"/>
</dbReference>
<feature type="chain" id="PRO_5045032511" description="DUF4468 domain-containing protein" evidence="2">
    <location>
        <begin position="25"/>
        <end position="231"/>
    </location>
</feature>
<evidence type="ECO:0000313" key="3">
    <source>
        <dbReference type="EMBL" id="MDN3707890.1"/>
    </source>
</evidence>
<feature type="compositionally biased region" description="Basic and acidic residues" evidence="1">
    <location>
        <begin position="197"/>
        <end position="207"/>
    </location>
</feature>
<feature type="region of interest" description="Disordered" evidence="1">
    <location>
        <begin position="197"/>
        <end position="231"/>
    </location>
</feature>
<dbReference type="EMBL" id="JAUFQU010000001">
    <property type="protein sequence ID" value="MDN3707890.1"/>
    <property type="molecule type" value="Genomic_DNA"/>
</dbReference>
<keyword evidence="5" id="KW-1185">Reference proteome</keyword>